<gene>
    <name evidence="1" type="ORF">KC01_LOCUS38086</name>
</gene>
<proteinExistence type="predicted"/>
<dbReference type="Proteomes" id="UP001497482">
    <property type="component" value="Chromosome 7"/>
</dbReference>
<protein>
    <submittedName>
        <fullName evidence="1">Uncharacterized protein</fullName>
    </submittedName>
</protein>
<keyword evidence="2" id="KW-1185">Reference proteome</keyword>
<dbReference type="EMBL" id="OZ035829">
    <property type="protein sequence ID" value="CAL1611694.1"/>
    <property type="molecule type" value="Genomic_DNA"/>
</dbReference>
<evidence type="ECO:0000313" key="2">
    <source>
        <dbReference type="Proteomes" id="UP001497482"/>
    </source>
</evidence>
<sequence>MHVGRSSLHSQGQVQWQLLVPHQRGEHWQSLRTRGKMSEWRTRILMKSAEVYLSLNAAMEADGRDLR</sequence>
<evidence type="ECO:0000313" key="1">
    <source>
        <dbReference type="EMBL" id="CAL1611694.1"/>
    </source>
</evidence>
<organism evidence="1 2">
    <name type="scientific">Knipowitschia caucasica</name>
    <name type="common">Caucasian dwarf goby</name>
    <name type="synonym">Pomatoschistus caucasicus</name>
    <dbReference type="NCBI Taxonomy" id="637954"/>
    <lineage>
        <taxon>Eukaryota</taxon>
        <taxon>Metazoa</taxon>
        <taxon>Chordata</taxon>
        <taxon>Craniata</taxon>
        <taxon>Vertebrata</taxon>
        <taxon>Euteleostomi</taxon>
        <taxon>Actinopterygii</taxon>
        <taxon>Neopterygii</taxon>
        <taxon>Teleostei</taxon>
        <taxon>Neoteleostei</taxon>
        <taxon>Acanthomorphata</taxon>
        <taxon>Gobiaria</taxon>
        <taxon>Gobiiformes</taxon>
        <taxon>Gobioidei</taxon>
        <taxon>Gobiidae</taxon>
        <taxon>Gobiinae</taxon>
        <taxon>Knipowitschia</taxon>
    </lineage>
</organism>
<name>A0AAV2MEI5_KNICA</name>
<dbReference type="AlphaFoldDB" id="A0AAV2MEI5"/>
<reference evidence="1 2" key="1">
    <citation type="submission" date="2024-04" db="EMBL/GenBank/DDBJ databases">
        <authorList>
            <person name="Waldvogel A.-M."/>
            <person name="Schoenle A."/>
        </authorList>
    </citation>
    <scope>NUCLEOTIDE SEQUENCE [LARGE SCALE GENOMIC DNA]</scope>
</reference>
<accession>A0AAV2MEI5</accession>